<evidence type="ECO:0000313" key="3">
    <source>
        <dbReference type="EMBL" id="KAL1508023.1"/>
    </source>
</evidence>
<sequence length="201" mass="22013">MRAAWRMRAPLATGPFPRANHSPFSTTASPLTPQVINTFLSRHWEAIAHSPEPTHSPASSFSPPLERGGAPPLNRGDTHSLNGCVCHEISRRHALVSRLPTPADIRPGGYVCGPFQFALADVGMWFACFGAYDRIEPMALTSELSIRFVRPAVVPDERTKLWARVDVQSVGQRKMVSSATIWVDAADRPTAIAQGTYVMPQ</sequence>
<organism evidence="3 4">
    <name type="scientific">Prymnesium parvum</name>
    <name type="common">Toxic golden alga</name>
    <dbReference type="NCBI Taxonomy" id="97485"/>
    <lineage>
        <taxon>Eukaryota</taxon>
        <taxon>Haptista</taxon>
        <taxon>Haptophyta</taxon>
        <taxon>Prymnesiophyceae</taxon>
        <taxon>Prymnesiales</taxon>
        <taxon>Prymnesiaceae</taxon>
        <taxon>Prymnesium</taxon>
    </lineage>
</organism>
<evidence type="ECO:0000313" key="4">
    <source>
        <dbReference type="Proteomes" id="UP001515480"/>
    </source>
</evidence>
<dbReference type="InterPro" id="IPR029069">
    <property type="entry name" value="HotDog_dom_sf"/>
</dbReference>
<protein>
    <recommendedName>
        <fullName evidence="2">Thioesterase domain-containing protein</fullName>
    </recommendedName>
</protein>
<dbReference type="Gene3D" id="3.10.129.10">
    <property type="entry name" value="Hotdog Thioesterase"/>
    <property type="match status" value="1"/>
</dbReference>
<name>A0AB34IYH5_PRYPA</name>
<gene>
    <name evidence="3" type="ORF">AB1Y20_007620</name>
</gene>
<dbReference type="Pfam" id="PF03061">
    <property type="entry name" value="4HBT"/>
    <property type="match status" value="1"/>
</dbReference>
<accession>A0AB34IYH5</accession>
<reference evidence="3 4" key="1">
    <citation type="journal article" date="2024" name="Science">
        <title>Giant polyketide synthase enzymes in the biosynthesis of giant marine polyether toxins.</title>
        <authorList>
            <person name="Fallon T.R."/>
            <person name="Shende V.V."/>
            <person name="Wierzbicki I.H."/>
            <person name="Pendleton A.L."/>
            <person name="Watervoot N.F."/>
            <person name="Auber R.P."/>
            <person name="Gonzalez D.J."/>
            <person name="Wisecaver J.H."/>
            <person name="Moore B.S."/>
        </authorList>
    </citation>
    <scope>NUCLEOTIDE SEQUENCE [LARGE SCALE GENOMIC DNA]</scope>
    <source>
        <strain evidence="3 4">12B1</strain>
    </source>
</reference>
<dbReference type="InterPro" id="IPR006683">
    <property type="entry name" value="Thioestr_dom"/>
</dbReference>
<evidence type="ECO:0000259" key="2">
    <source>
        <dbReference type="Pfam" id="PF03061"/>
    </source>
</evidence>
<dbReference type="AlphaFoldDB" id="A0AB34IYH5"/>
<dbReference type="EMBL" id="JBGBPQ010000017">
    <property type="protein sequence ID" value="KAL1508023.1"/>
    <property type="molecule type" value="Genomic_DNA"/>
</dbReference>
<dbReference type="Proteomes" id="UP001515480">
    <property type="component" value="Unassembled WGS sequence"/>
</dbReference>
<dbReference type="SUPFAM" id="SSF54637">
    <property type="entry name" value="Thioesterase/thiol ester dehydrase-isomerase"/>
    <property type="match status" value="1"/>
</dbReference>
<proteinExistence type="predicted"/>
<dbReference type="CDD" id="cd03443">
    <property type="entry name" value="PaaI_thioesterase"/>
    <property type="match status" value="1"/>
</dbReference>
<feature type="domain" description="Thioesterase" evidence="2">
    <location>
        <begin position="108"/>
        <end position="183"/>
    </location>
</feature>
<keyword evidence="4" id="KW-1185">Reference proteome</keyword>
<comment type="caution">
    <text evidence="3">The sequence shown here is derived from an EMBL/GenBank/DDBJ whole genome shotgun (WGS) entry which is preliminary data.</text>
</comment>
<feature type="region of interest" description="Disordered" evidence="1">
    <location>
        <begin position="50"/>
        <end position="71"/>
    </location>
</feature>
<evidence type="ECO:0000256" key="1">
    <source>
        <dbReference type="SAM" id="MobiDB-lite"/>
    </source>
</evidence>